<dbReference type="InterPro" id="IPR051908">
    <property type="entry name" value="Ribosomal_N-acetyltransferase"/>
</dbReference>
<accession>A0ABT1I8U3</accession>
<dbReference type="SUPFAM" id="SSF55729">
    <property type="entry name" value="Acyl-CoA N-acyltransferases (Nat)"/>
    <property type="match status" value="1"/>
</dbReference>
<evidence type="ECO:0000313" key="2">
    <source>
        <dbReference type="EMBL" id="MCP2269051.1"/>
    </source>
</evidence>
<name>A0ABT1I8U3_9PSEU</name>
<keyword evidence="3" id="KW-1185">Reference proteome</keyword>
<gene>
    <name evidence="2" type="ORF">LV75_001539</name>
</gene>
<organism evidence="2 3">
    <name type="scientific">Actinokineospora diospyrosa</name>
    <dbReference type="NCBI Taxonomy" id="103728"/>
    <lineage>
        <taxon>Bacteria</taxon>
        <taxon>Bacillati</taxon>
        <taxon>Actinomycetota</taxon>
        <taxon>Actinomycetes</taxon>
        <taxon>Pseudonocardiales</taxon>
        <taxon>Pseudonocardiaceae</taxon>
        <taxon>Actinokineospora</taxon>
    </lineage>
</organism>
<dbReference type="InterPro" id="IPR000182">
    <property type="entry name" value="GNAT_dom"/>
</dbReference>
<evidence type="ECO:0000313" key="3">
    <source>
        <dbReference type="Proteomes" id="UP001205185"/>
    </source>
</evidence>
<proteinExistence type="predicted"/>
<dbReference type="Pfam" id="PF13302">
    <property type="entry name" value="Acetyltransf_3"/>
    <property type="match status" value="1"/>
</dbReference>
<dbReference type="Proteomes" id="UP001205185">
    <property type="component" value="Unassembled WGS sequence"/>
</dbReference>
<comment type="caution">
    <text evidence="2">The sequence shown here is derived from an EMBL/GenBank/DDBJ whole genome shotgun (WGS) entry which is preliminary data.</text>
</comment>
<dbReference type="PROSITE" id="PS51186">
    <property type="entry name" value="GNAT"/>
    <property type="match status" value="1"/>
</dbReference>
<dbReference type="PANTHER" id="PTHR43441">
    <property type="entry name" value="RIBOSOMAL-PROTEIN-SERINE ACETYLTRANSFERASE"/>
    <property type="match status" value="1"/>
</dbReference>
<protein>
    <submittedName>
        <fullName evidence="2">Protein N-acetyltransferase, RimJ/RimL family</fullName>
    </submittedName>
</protein>
<dbReference type="PANTHER" id="PTHR43441:SF2">
    <property type="entry name" value="FAMILY ACETYLTRANSFERASE, PUTATIVE (AFU_ORTHOLOGUE AFUA_7G00850)-RELATED"/>
    <property type="match status" value="1"/>
</dbReference>
<dbReference type="EMBL" id="JAMTCO010000004">
    <property type="protein sequence ID" value="MCP2269051.1"/>
    <property type="molecule type" value="Genomic_DNA"/>
</dbReference>
<dbReference type="InterPro" id="IPR016181">
    <property type="entry name" value="Acyl_CoA_acyltransferase"/>
</dbReference>
<dbReference type="Gene3D" id="3.40.630.30">
    <property type="match status" value="1"/>
</dbReference>
<feature type="domain" description="N-acetyltransferase" evidence="1">
    <location>
        <begin position="10"/>
        <end position="174"/>
    </location>
</feature>
<reference evidence="2 3" key="1">
    <citation type="submission" date="2022-06" db="EMBL/GenBank/DDBJ databases">
        <title>Genomic Encyclopedia of Archaeal and Bacterial Type Strains, Phase II (KMG-II): from individual species to whole genera.</title>
        <authorList>
            <person name="Goeker M."/>
        </authorList>
    </citation>
    <scope>NUCLEOTIDE SEQUENCE [LARGE SCALE GENOMIC DNA]</scope>
    <source>
        <strain evidence="2 3">DSM 44255</strain>
    </source>
</reference>
<sequence>MSSLWAGTRVRLRGVEPEDWQVFQGFAEHSGDMRAVDRVYPPRSARWFRESTTSRSTQVGENLDLAIESRETGHLVGGLSTSGVDRRAGRFSYGIGIGHQHQRRGYAADAVGLLLRYMFGEQRFHKCEVKVYEFNEASLALHRSLGFTEEGRLRSHEFFGGKHWDAYLLGMTLPEFLDRWDLPEV</sequence>
<evidence type="ECO:0000259" key="1">
    <source>
        <dbReference type="PROSITE" id="PS51186"/>
    </source>
</evidence>
<dbReference type="RefSeq" id="WP_253886072.1">
    <property type="nucleotide sequence ID" value="NZ_BAAAVB010000016.1"/>
</dbReference>